<dbReference type="Gene3D" id="2.130.10.10">
    <property type="entry name" value="YVTN repeat-like/Quinoprotein amine dehydrogenase"/>
    <property type="match status" value="4"/>
</dbReference>
<dbReference type="EMBL" id="KV417651">
    <property type="protein sequence ID" value="KZP12187.1"/>
    <property type="molecule type" value="Genomic_DNA"/>
</dbReference>
<dbReference type="SUPFAM" id="SSF52540">
    <property type="entry name" value="P-loop containing nucleoside triphosphate hydrolases"/>
    <property type="match status" value="1"/>
</dbReference>
<evidence type="ECO:0000313" key="6">
    <source>
        <dbReference type="EMBL" id="KZP12187.1"/>
    </source>
</evidence>
<dbReference type="InterPro" id="IPR011041">
    <property type="entry name" value="Quinoprot_gluc/sorb_DH_b-prop"/>
</dbReference>
<proteinExistence type="predicted"/>
<protein>
    <submittedName>
        <fullName evidence="6">WD40 repeat-like protein</fullName>
    </submittedName>
</protein>
<evidence type="ECO:0000256" key="3">
    <source>
        <dbReference type="PROSITE-ProRule" id="PRU00221"/>
    </source>
</evidence>
<dbReference type="InterPro" id="IPR015943">
    <property type="entry name" value="WD40/YVTN_repeat-like_dom_sf"/>
</dbReference>
<sequence>MTTNVDARNGVWNTVSGDQHNTYNSIQTNASDLDALRKASAAGAGYNSNEREPAPKCLPGTRSSLLDVLQGWAHADDEQSVCWLDGPAGSGKSAISQTVAEACAGENILAASFFFSRKHAERSNASRFFPTLALQLSISVPEARDAIRQAITDNPLLPDEILHNQYEALIAGPILGIKEPRPSPMIIIIDALDECEDEFLLGEILSLLIRGLRDSHVRLRVLIASRPLTHIEQEMTKEESLPCIRRVELQKFRAEDDIRIFLRESFTAIYDRSRSYMDDVPPPWPSEEIVDGVVDKTSGLFIFATTVINFVNPKNGRPDKLLARLMDVDGKAGVESAPFAGVDRLYLEILSSIKNNPEEQFLMRTIIILFNPLSINDLARLLAKSPGEIRWQLRELQSVIAVSDDEHDPVRIFHASFRDFLLDPRRSSGYCIDRPVSNGEITRFCLKLMTNDLKRDPCNIRDPSKMNRDVKDLAARCSESLSAATQYACRYWASHLSKSDFSKDLVADLEAFFAKSLLYWLEALSLLGKFDEITVSSLHSAREWIKNLESPLPDVLKLIEDAERLVLEFFDPITESAMHLYHSALPFLPTTTHLRRVYAHEIVGVISVQCGLQKTWGKLIRVIRTTGPVRAINFSPDATFIASRSDVDGLQLWRSATGAHFVTLGGGSNVSCYFRFSFSGTRIAMGAADGKVWLWDVATGVALHKAAIKHTGSVTALSFSRNSATLASSSSDKTICLWDALTGHFLTKLEGHTDGVTFTWWSPDDSLLASSSLDHTILLWNTETYRSTVLKGHKNTVWSVLFSSDGKRVVSASEDKTARVWDVATSSCIRIISSHKKSVSVARFCNEGDTSVLTTSRDMTVQVYDLTTRKSVTLWSFSRYYDKAMENNRLPWAIKTIASIAGWTGKEVGKAGFTLVSSHWKNVFPVGLFFGDQICVIRDTKSTTILPPYIMNPEISTLAFSSNGSRLAIGSHDNDISIHDPSMENVDWSQVTTDIYRTEILSVADDGSRLLTMTELGICLMDGSGSAITDLTPRGVSLGNIVRKTAQPSSDFSLISMPSRVKNAIHLFDGRTGAKLPDLVAKGLFGNMNVAVFSPDGQLLVAGCDDGALKLWSRNEMKLLSTLEKIPWKGEVKRVAFSPDGKSVAAATEYGAVLCWNFGKEKDFTISPNPHPKLEVTALVYTPDSLCIVSGASDGSLRSWHLNGERPPWQAETTAKPIKSLSFQVMPDCFRLYCRSELGAAEIWEFILVDSTKPAGELDGPAADPKPAAESEETAKEPEKQAAEAEAQAEEFDPQTLVPGTPVVESGTQTVTSETKTLAPETQMPAGKPEKLYVPRASWRTNPGCIFADQPFDSNISLGANGWLVDGESRLCWLPKYYRPHDTMIYYRAGRISSTLVERGSMLVIDFNNVRRT</sequence>
<dbReference type="STRING" id="436010.A0A166B1R3"/>
<dbReference type="PRINTS" id="PR00320">
    <property type="entry name" value="GPROTEINBRPT"/>
</dbReference>
<feature type="domain" description="Nephrocystin 3-like N-terminal" evidence="5">
    <location>
        <begin position="69"/>
        <end position="226"/>
    </location>
</feature>
<dbReference type="InterPro" id="IPR056884">
    <property type="entry name" value="NPHP3-like_N"/>
</dbReference>
<dbReference type="SUPFAM" id="SSF50978">
    <property type="entry name" value="WD40 repeat-like"/>
    <property type="match status" value="1"/>
</dbReference>
<dbReference type="InterPro" id="IPR027417">
    <property type="entry name" value="P-loop_NTPase"/>
</dbReference>
<feature type="repeat" description="WD" evidence="3">
    <location>
        <begin position="749"/>
        <end position="790"/>
    </location>
</feature>
<gene>
    <name evidence="6" type="ORF">FIBSPDRAFT_1050215</name>
</gene>
<evidence type="ECO:0000256" key="4">
    <source>
        <dbReference type="SAM" id="MobiDB-lite"/>
    </source>
</evidence>
<dbReference type="InterPro" id="IPR036322">
    <property type="entry name" value="WD40_repeat_dom_sf"/>
</dbReference>
<feature type="region of interest" description="Disordered" evidence="4">
    <location>
        <begin position="1256"/>
        <end position="1329"/>
    </location>
</feature>
<dbReference type="Pfam" id="PF00400">
    <property type="entry name" value="WD40"/>
    <property type="match status" value="7"/>
</dbReference>
<dbReference type="PROSITE" id="PS50082">
    <property type="entry name" value="WD_REPEATS_2"/>
    <property type="match status" value="6"/>
</dbReference>
<dbReference type="SUPFAM" id="SSF50952">
    <property type="entry name" value="Soluble quinoprotein glucose dehydrogenase"/>
    <property type="match status" value="1"/>
</dbReference>
<dbReference type="PROSITE" id="PS50294">
    <property type="entry name" value="WD_REPEATS_REGION"/>
    <property type="match status" value="3"/>
</dbReference>
<dbReference type="InterPro" id="IPR020472">
    <property type="entry name" value="WD40_PAC1"/>
</dbReference>
<reference evidence="6 7" key="1">
    <citation type="journal article" date="2016" name="Mol. Biol. Evol.">
        <title>Comparative Genomics of Early-Diverging Mushroom-Forming Fungi Provides Insights into the Origins of Lignocellulose Decay Capabilities.</title>
        <authorList>
            <person name="Nagy L.G."/>
            <person name="Riley R."/>
            <person name="Tritt A."/>
            <person name="Adam C."/>
            <person name="Daum C."/>
            <person name="Floudas D."/>
            <person name="Sun H."/>
            <person name="Yadav J.S."/>
            <person name="Pangilinan J."/>
            <person name="Larsson K.H."/>
            <person name="Matsuura K."/>
            <person name="Barry K."/>
            <person name="Labutti K."/>
            <person name="Kuo R."/>
            <person name="Ohm R.A."/>
            <person name="Bhattacharya S.S."/>
            <person name="Shirouzu T."/>
            <person name="Yoshinaga Y."/>
            <person name="Martin F.M."/>
            <person name="Grigoriev I.V."/>
            <person name="Hibbett D.S."/>
        </authorList>
    </citation>
    <scope>NUCLEOTIDE SEQUENCE [LARGE SCALE GENOMIC DNA]</scope>
    <source>
        <strain evidence="6 7">CBS 109695</strain>
    </source>
</reference>
<feature type="repeat" description="WD" evidence="3">
    <location>
        <begin position="790"/>
        <end position="831"/>
    </location>
</feature>
<dbReference type="Pfam" id="PF24883">
    <property type="entry name" value="NPHP3_N"/>
    <property type="match status" value="1"/>
</dbReference>
<dbReference type="CDD" id="cd00200">
    <property type="entry name" value="WD40"/>
    <property type="match status" value="1"/>
</dbReference>
<evidence type="ECO:0000259" key="5">
    <source>
        <dbReference type="Pfam" id="PF24883"/>
    </source>
</evidence>
<feature type="compositionally biased region" description="Basic and acidic residues" evidence="4">
    <location>
        <begin position="1267"/>
        <end position="1283"/>
    </location>
</feature>
<dbReference type="OrthoDB" id="3027122at2759"/>
<dbReference type="PROSITE" id="PS00678">
    <property type="entry name" value="WD_REPEATS_1"/>
    <property type="match status" value="2"/>
</dbReference>
<feature type="repeat" description="WD" evidence="3">
    <location>
        <begin position="1176"/>
        <end position="1203"/>
    </location>
</feature>
<accession>A0A166B1R3</accession>
<evidence type="ECO:0000256" key="1">
    <source>
        <dbReference type="ARBA" id="ARBA00022574"/>
    </source>
</evidence>
<dbReference type="InterPro" id="IPR019775">
    <property type="entry name" value="WD40_repeat_CS"/>
</dbReference>
<organism evidence="6 7">
    <name type="scientific">Athelia psychrophila</name>
    <dbReference type="NCBI Taxonomy" id="1759441"/>
    <lineage>
        <taxon>Eukaryota</taxon>
        <taxon>Fungi</taxon>
        <taxon>Dikarya</taxon>
        <taxon>Basidiomycota</taxon>
        <taxon>Agaricomycotina</taxon>
        <taxon>Agaricomycetes</taxon>
        <taxon>Agaricomycetidae</taxon>
        <taxon>Atheliales</taxon>
        <taxon>Atheliaceae</taxon>
        <taxon>Athelia</taxon>
    </lineage>
</organism>
<keyword evidence="2" id="KW-0677">Repeat</keyword>
<feature type="compositionally biased region" description="Polar residues" evidence="4">
    <location>
        <begin position="1306"/>
        <end position="1316"/>
    </location>
</feature>
<feature type="repeat" description="WD" evidence="3">
    <location>
        <begin position="707"/>
        <end position="748"/>
    </location>
</feature>
<dbReference type="PANTHER" id="PTHR19848:SF8">
    <property type="entry name" value="F-BOX AND WD REPEAT DOMAIN CONTAINING 7"/>
    <property type="match status" value="1"/>
</dbReference>
<keyword evidence="1 3" id="KW-0853">WD repeat</keyword>
<dbReference type="PANTHER" id="PTHR19848">
    <property type="entry name" value="WD40 REPEAT PROTEIN"/>
    <property type="match status" value="1"/>
</dbReference>
<feature type="repeat" description="WD" evidence="3">
    <location>
        <begin position="832"/>
        <end position="874"/>
    </location>
</feature>
<keyword evidence="7" id="KW-1185">Reference proteome</keyword>
<feature type="repeat" description="WD" evidence="3">
    <location>
        <begin position="1093"/>
        <end position="1122"/>
    </location>
</feature>
<dbReference type="InterPro" id="IPR001680">
    <property type="entry name" value="WD40_rpt"/>
</dbReference>
<name>A0A166B1R3_9AGAM</name>
<dbReference type="Proteomes" id="UP000076532">
    <property type="component" value="Unassembled WGS sequence"/>
</dbReference>
<evidence type="ECO:0000313" key="7">
    <source>
        <dbReference type="Proteomes" id="UP000076532"/>
    </source>
</evidence>
<dbReference type="SMART" id="SM00320">
    <property type="entry name" value="WD40"/>
    <property type="match status" value="10"/>
</dbReference>
<evidence type="ECO:0000256" key="2">
    <source>
        <dbReference type="ARBA" id="ARBA00022737"/>
    </source>
</evidence>
<dbReference type="Gene3D" id="3.40.50.300">
    <property type="entry name" value="P-loop containing nucleotide triphosphate hydrolases"/>
    <property type="match status" value="1"/>
</dbReference>